<feature type="compositionally biased region" description="Basic and acidic residues" evidence="1">
    <location>
        <begin position="78"/>
        <end position="92"/>
    </location>
</feature>
<comment type="caution">
    <text evidence="3">The sequence shown here is derived from an EMBL/GenBank/DDBJ whole genome shotgun (WGS) entry which is preliminary data.</text>
</comment>
<feature type="signal peptide" evidence="2">
    <location>
        <begin position="1"/>
        <end position="25"/>
    </location>
</feature>
<evidence type="ECO:0000256" key="2">
    <source>
        <dbReference type="SAM" id="SignalP"/>
    </source>
</evidence>
<reference evidence="3 4" key="1">
    <citation type="journal article" date="2014" name="Genome Biol. Evol.">
        <title>The genome of the myxosporean Thelohanellus kitauei shows adaptations to nutrient acquisition within its fish host.</title>
        <authorList>
            <person name="Yang Y."/>
            <person name="Xiong J."/>
            <person name="Zhou Z."/>
            <person name="Huo F."/>
            <person name="Miao W."/>
            <person name="Ran C."/>
            <person name="Liu Y."/>
            <person name="Zhang J."/>
            <person name="Feng J."/>
            <person name="Wang M."/>
            <person name="Wang M."/>
            <person name="Wang L."/>
            <person name="Yao B."/>
        </authorList>
    </citation>
    <scope>NUCLEOTIDE SEQUENCE [LARGE SCALE GENOMIC DNA]</scope>
    <source>
        <strain evidence="3">Wuqing</strain>
    </source>
</reference>
<sequence length="157" mass="17094">MLSTLNLVFAFSAIVLASQEHVVHGAQGVIPKNGVPSPRKAETNENGAAKHQSSSDQTIRSSSKDVSNQKALGDNESVESHRVSRTYGRDIGKNIAPRTYIPPPSPPSPPTIEYIGDATDCDDAVYPEACKETLRRRREEALKIYSQNYSPSRTRGG</sequence>
<feature type="chain" id="PRO_5002153001" evidence="2">
    <location>
        <begin position="26"/>
        <end position="157"/>
    </location>
</feature>
<evidence type="ECO:0000313" key="3">
    <source>
        <dbReference type="EMBL" id="KII72927.1"/>
    </source>
</evidence>
<proteinExistence type="predicted"/>
<dbReference type="Proteomes" id="UP000031668">
    <property type="component" value="Unassembled WGS sequence"/>
</dbReference>
<gene>
    <name evidence="3" type="ORF">RF11_13430</name>
</gene>
<accession>A0A0C2NFY4</accession>
<organism evidence="3 4">
    <name type="scientific">Thelohanellus kitauei</name>
    <name type="common">Myxosporean</name>
    <dbReference type="NCBI Taxonomy" id="669202"/>
    <lineage>
        <taxon>Eukaryota</taxon>
        <taxon>Metazoa</taxon>
        <taxon>Cnidaria</taxon>
        <taxon>Myxozoa</taxon>
        <taxon>Myxosporea</taxon>
        <taxon>Bivalvulida</taxon>
        <taxon>Platysporina</taxon>
        <taxon>Myxobolidae</taxon>
        <taxon>Thelohanellus</taxon>
    </lineage>
</organism>
<keyword evidence="2" id="KW-0732">Signal</keyword>
<dbReference type="AlphaFoldDB" id="A0A0C2NFY4"/>
<protein>
    <submittedName>
        <fullName evidence="3">Uncharacterized protein</fullName>
    </submittedName>
</protein>
<feature type="compositionally biased region" description="Pro residues" evidence="1">
    <location>
        <begin position="100"/>
        <end position="110"/>
    </location>
</feature>
<keyword evidence="4" id="KW-1185">Reference proteome</keyword>
<name>A0A0C2NFY4_THEKT</name>
<feature type="region of interest" description="Disordered" evidence="1">
    <location>
        <begin position="28"/>
        <end position="116"/>
    </location>
</feature>
<dbReference type="EMBL" id="JWZT01001070">
    <property type="protein sequence ID" value="KII72927.1"/>
    <property type="molecule type" value="Genomic_DNA"/>
</dbReference>
<evidence type="ECO:0000256" key="1">
    <source>
        <dbReference type="SAM" id="MobiDB-lite"/>
    </source>
</evidence>
<evidence type="ECO:0000313" key="4">
    <source>
        <dbReference type="Proteomes" id="UP000031668"/>
    </source>
</evidence>